<accession>A0ACB0LP43</accession>
<protein>
    <submittedName>
        <fullName evidence="1">Uncharacterized protein</fullName>
    </submittedName>
</protein>
<sequence length="450" mass="52966">MSITKPLITYGWPRIRNYYKWNGNQSITFHYYGQDTFLMIVCEFEQNECPSSFPQYHSLSTNLDDYRSFLLVIKESHLNSSKLVLPHDFGYHLSLSDYREFILCGPHHENVTCKFTKNDENGGPIDIPISFLNDWKYEFNKPKEKEARITSNSDFVKVYLSLNEDICFMFYGQVVAKKFGFQHPTRVLFDYKIHRNEFAMTYIETMQIPDRPTTFETIISPFETKIKIPTEFHELWKREIHRLKYGRIVAGHHWAHVTFEKDDTNFYMNGNDVSEVFGLDKPIKVLLDYKIKNNDFHMTFISVVEDAAPQVMEEAEEEDNGEDHEDNGEDHVQEEGEQVTITWYTTVTKALANLSKKQVMHFPNPISRGVLANVNKIQLISDDIHFEAECQVHTSKRSLKTGEYEKHIGKGWYDYVRLHRPRAGDTLRFVLFPETDELNVRLIRQNMHQN</sequence>
<keyword evidence="2" id="KW-1185">Reference proteome</keyword>
<evidence type="ECO:0000313" key="1">
    <source>
        <dbReference type="EMBL" id="CAJ2671325.1"/>
    </source>
</evidence>
<reference evidence="1" key="1">
    <citation type="submission" date="2023-10" db="EMBL/GenBank/DDBJ databases">
        <authorList>
            <person name="Rodriguez Cubillos JULIANA M."/>
            <person name="De Vega J."/>
        </authorList>
    </citation>
    <scope>NUCLEOTIDE SEQUENCE</scope>
</reference>
<proteinExistence type="predicted"/>
<gene>
    <name evidence="1" type="ORF">MILVUS5_LOCUS35183</name>
</gene>
<dbReference type="Proteomes" id="UP001177021">
    <property type="component" value="Unassembled WGS sequence"/>
</dbReference>
<name>A0ACB0LP43_TRIPR</name>
<comment type="caution">
    <text evidence="1">The sequence shown here is derived from an EMBL/GenBank/DDBJ whole genome shotgun (WGS) entry which is preliminary data.</text>
</comment>
<organism evidence="1 2">
    <name type="scientific">Trifolium pratense</name>
    <name type="common">Red clover</name>
    <dbReference type="NCBI Taxonomy" id="57577"/>
    <lineage>
        <taxon>Eukaryota</taxon>
        <taxon>Viridiplantae</taxon>
        <taxon>Streptophyta</taxon>
        <taxon>Embryophyta</taxon>
        <taxon>Tracheophyta</taxon>
        <taxon>Spermatophyta</taxon>
        <taxon>Magnoliopsida</taxon>
        <taxon>eudicotyledons</taxon>
        <taxon>Gunneridae</taxon>
        <taxon>Pentapetalae</taxon>
        <taxon>rosids</taxon>
        <taxon>fabids</taxon>
        <taxon>Fabales</taxon>
        <taxon>Fabaceae</taxon>
        <taxon>Papilionoideae</taxon>
        <taxon>50 kb inversion clade</taxon>
        <taxon>NPAAA clade</taxon>
        <taxon>Hologalegina</taxon>
        <taxon>IRL clade</taxon>
        <taxon>Trifolieae</taxon>
        <taxon>Trifolium</taxon>
    </lineage>
</organism>
<evidence type="ECO:0000313" key="2">
    <source>
        <dbReference type="Proteomes" id="UP001177021"/>
    </source>
</evidence>
<dbReference type="EMBL" id="CASHSV030000615">
    <property type="protein sequence ID" value="CAJ2671325.1"/>
    <property type="molecule type" value="Genomic_DNA"/>
</dbReference>